<organism evidence="1 2">
    <name type="scientific">Streptomyces gilvifuscus</name>
    <dbReference type="NCBI Taxonomy" id="1550617"/>
    <lineage>
        <taxon>Bacteria</taxon>
        <taxon>Bacillati</taxon>
        <taxon>Actinomycetota</taxon>
        <taxon>Actinomycetes</taxon>
        <taxon>Kitasatosporales</taxon>
        <taxon>Streptomycetaceae</taxon>
        <taxon>Streptomyces</taxon>
    </lineage>
</organism>
<dbReference type="InterPro" id="IPR009351">
    <property type="entry name" value="AlkZ-like"/>
</dbReference>
<dbReference type="PANTHER" id="PTHR38479:SF2">
    <property type="entry name" value="WINGED HELIX DNA-BINDING DOMAIN-CONTAINING PROTEIN"/>
    <property type="match status" value="1"/>
</dbReference>
<gene>
    <name evidence="1" type="ORF">PO587_00295</name>
</gene>
<proteinExistence type="predicted"/>
<keyword evidence="2" id="KW-1185">Reference proteome</keyword>
<evidence type="ECO:0000313" key="1">
    <source>
        <dbReference type="EMBL" id="MDC2952888.1"/>
    </source>
</evidence>
<evidence type="ECO:0000313" key="2">
    <source>
        <dbReference type="Proteomes" id="UP001221328"/>
    </source>
</evidence>
<reference evidence="1 2" key="1">
    <citation type="journal article" date="2015" name="Int. J. Syst. Evol. Microbiol.">
        <title>Streptomyces gilvifuscus sp. nov., an actinomycete that produces antibacterial compounds isolated from soil.</title>
        <authorList>
            <person name="Nguyen T.M."/>
            <person name="Kim J."/>
        </authorList>
    </citation>
    <scope>NUCLEOTIDE SEQUENCE [LARGE SCALE GENOMIC DNA]</scope>
    <source>
        <strain evidence="1 2">T113</strain>
    </source>
</reference>
<sequence>MCRDCRPSRLPPPCPPGTVPVIPSARRLLIAVKAGAGWRACRVRQSGDGARVRGVRDDALGAGCGSVLVPGLDPTAMGRQARDRYPAPGLRPSLFDRSRNVGPTVWWNGRVVGGWAQRADGEIAWRLLDVEGVGREGEAAIEAEVDRLRGWSGSARVTPRFRNPLERELVAQALSPACRAPPPVGGRPAPVAHLE</sequence>
<accession>A0ABT5FK40</accession>
<name>A0ABT5FK40_9ACTN</name>
<protein>
    <submittedName>
        <fullName evidence="1">Crosslink repair DNA glycosylase YcaQ family protein</fullName>
    </submittedName>
</protein>
<dbReference type="Proteomes" id="UP001221328">
    <property type="component" value="Unassembled WGS sequence"/>
</dbReference>
<dbReference type="PANTHER" id="PTHR38479">
    <property type="entry name" value="LMO0824 PROTEIN"/>
    <property type="match status" value="1"/>
</dbReference>
<dbReference type="Pfam" id="PF06224">
    <property type="entry name" value="AlkZ-like"/>
    <property type="match status" value="1"/>
</dbReference>
<comment type="caution">
    <text evidence="1">The sequence shown here is derived from an EMBL/GenBank/DDBJ whole genome shotgun (WGS) entry which is preliminary data.</text>
</comment>
<dbReference type="EMBL" id="JAQOSK010000001">
    <property type="protein sequence ID" value="MDC2952888.1"/>
    <property type="molecule type" value="Genomic_DNA"/>
</dbReference>